<keyword evidence="1" id="KW-0812">Transmembrane</keyword>
<dbReference type="EMBL" id="KR029588">
    <property type="protein sequence ID" value="AKH46982.1"/>
    <property type="molecule type" value="Genomic_DNA"/>
</dbReference>
<evidence type="ECO:0000313" key="2">
    <source>
        <dbReference type="EMBL" id="AKH46982.1"/>
    </source>
</evidence>
<reference evidence="2" key="1">
    <citation type="journal article" date="2015" name="Front. Microbiol.">
        <title>Combining genomic sequencing methods to explore viral diversity and reveal potential virus-host interactions.</title>
        <authorList>
            <person name="Chow C.E."/>
            <person name="Winget D.M."/>
            <person name="White R.A.III."/>
            <person name="Hallam S.J."/>
            <person name="Suttle C.A."/>
        </authorList>
    </citation>
    <scope>NUCLEOTIDE SEQUENCE</scope>
    <source>
        <strain evidence="2">Anoxic2_4</strain>
    </source>
</reference>
<sequence>MSEVLCKRFCVVSLYAQSRRIPLAYLSLVDLRTVLLLVQSYLCVMFICSYYITLLVVSQIFAC</sequence>
<keyword evidence="1" id="KW-1133">Transmembrane helix</keyword>
<keyword evidence="1" id="KW-0472">Membrane</keyword>
<organism evidence="2">
    <name type="scientific">uncultured marine virus</name>
    <dbReference type="NCBI Taxonomy" id="186617"/>
    <lineage>
        <taxon>Viruses</taxon>
        <taxon>environmental samples</taxon>
    </lineage>
</organism>
<name>A0A0F7L659_9VIRU</name>
<reference evidence="2" key="2">
    <citation type="submission" date="2015-03" db="EMBL/GenBank/DDBJ databases">
        <authorList>
            <person name="Chow C.-E.T."/>
            <person name="Winget D.M."/>
            <person name="White R.A.III."/>
            <person name="Hallam S.J."/>
            <person name="Suttle C.A."/>
        </authorList>
    </citation>
    <scope>NUCLEOTIDE SEQUENCE</scope>
    <source>
        <strain evidence="2">Anoxic2_4</strain>
    </source>
</reference>
<evidence type="ECO:0000256" key="1">
    <source>
        <dbReference type="SAM" id="Phobius"/>
    </source>
</evidence>
<proteinExistence type="predicted"/>
<accession>A0A0F7L659</accession>
<feature type="transmembrane region" description="Helical" evidence="1">
    <location>
        <begin position="34"/>
        <end position="57"/>
    </location>
</feature>
<protein>
    <submittedName>
        <fullName evidence="2">Uncharacterized protein</fullName>
    </submittedName>
</protein>